<organism evidence="1">
    <name type="scientific">viral metagenome</name>
    <dbReference type="NCBI Taxonomy" id="1070528"/>
    <lineage>
        <taxon>unclassified sequences</taxon>
        <taxon>metagenomes</taxon>
        <taxon>organismal metagenomes</taxon>
    </lineage>
</organism>
<reference evidence="1" key="1">
    <citation type="submission" date="2020-03" db="EMBL/GenBank/DDBJ databases">
        <title>The deep terrestrial virosphere.</title>
        <authorList>
            <person name="Holmfeldt K."/>
            <person name="Nilsson E."/>
            <person name="Simone D."/>
            <person name="Lopez-Fernandez M."/>
            <person name="Wu X."/>
            <person name="de Brujin I."/>
            <person name="Lundin D."/>
            <person name="Andersson A."/>
            <person name="Bertilsson S."/>
            <person name="Dopson M."/>
        </authorList>
    </citation>
    <scope>NUCLEOTIDE SEQUENCE</scope>
    <source>
        <strain evidence="1">MM171B00501</strain>
    </source>
</reference>
<evidence type="ECO:0000313" key="1">
    <source>
        <dbReference type="EMBL" id="QJB04054.1"/>
    </source>
</evidence>
<protein>
    <submittedName>
        <fullName evidence="1">Uncharacterized protein</fullName>
    </submittedName>
</protein>
<gene>
    <name evidence="1" type="ORF">MM171B00501_0015</name>
</gene>
<proteinExistence type="predicted"/>
<dbReference type="AlphaFoldDB" id="A0A6M3M9L2"/>
<name>A0A6M3M9L2_9ZZZZ</name>
<sequence>MVEELAEVLDIGEIKLTPGETFYYTIWGVRYRFKGGNWRVSEMVFNKKSDANDWAKEHLIRHEDVEAEVVPVKRSILLDIKGNIKFWTEELS</sequence>
<dbReference type="EMBL" id="MT143870">
    <property type="protein sequence ID" value="QJB04054.1"/>
    <property type="molecule type" value="Genomic_DNA"/>
</dbReference>
<accession>A0A6M3M9L2</accession>